<dbReference type="GO" id="GO:0008168">
    <property type="term" value="F:methyltransferase activity"/>
    <property type="evidence" value="ECO:0007669"/>
    <property type="project" value="UniProtKB-UniRule"/>
</dbReference>
<feature type="domain" description="Hcy-binding" evidence="5">
    <location>
        <begin position="1"/>
        <end position="272"/>
    </location>
</feature>
<proteinExistence type="predicted"/>
<evidence type="ECO:0000256" key="3">
    <source>
        <dbReference type="PIRSR" id="PIRSR037505-2"/>
    </source>
</evidence>
<dbReference type="InterPro" id="IPR036589">
    <property type="entry name" value="HCY_dom_sf"/>
</dbReference>
<dbReference type="OrthoDB" id="9803687at2"/>
<evidence type="ECO:0000259" key="5">
    <source>
        <dbReference type="PROSITE" id="PS50970"/>
    </source>
</evidence>
<dbReference type="PIRSF" id="PIRSF037505">
    <property type="entry name" value="Betaine_HMT"/>
    <property type="match status" value="1"/>
</dbReference>
<keyword evidence="1 4" id="KW-0489">Methyltransferase</keyword>
<keyword evidence="2 4" id="KW-0808">Transferase</keyword>
<comment type="cofactor">
    <cofactor evidence="3">
        <name>Zn(2+)</name>
        <dbReference type="ChEBI" id="CHEBI:29105"/>
    </cofactor>
    <text evidence="3">Binds 1 zinc ion per subunit.</text>
</comment>
<dbReference type="GO" id="GO:0008270">
    <property type="term" value="F:zinc ion binding"/>
    <property type="evidence" value="ECO:0007669"/>
    <property type="project" value="InterPro"/>
</dbReference>
<dbReference type="EMBL" id="FQVM01000012">
    <property type="protein sequence ID" value="SHE79982.1"/>
    <property type="molecule type" value="Genomic_DNA"/>
</dbReference>
<sequence length="276" mass="31584">MEDRLYIVDGAMGTELKNKGIDYNNILFANIENKEIVKSIHTSYIKAGAEIISTNTFTILSLLYENKEELFKKVLENVINLIKDIKAENPNIKIALDFGPLSASAKKKDMRNIYLKAFNIIDFKDVDYIYLETQYRLEETLIALEQFNKINKPIILSFTFNEEDLLYSGENIKEIISKVRNFNNIVALGSNCCRGPKSMFSIIEELEKYSPYKIICRPNLGTPKIIKGNLKYDYKKDDFIDDMKKIKGLGATIIGGCCGTNPDYIKLLKSNIIKNR</sequence>
<name>A0A1M4WG97_9CLOT</name>
<dbReference type="InterPro" id="IPR017226">
    <property type="entry name" value="BHMT-like"/>
</dbReference>
<evidence type="ECO:0000313" key="6">
    <source>
        <dbReference type="EMBL" id="SHE79982.1"/>
    </source>
</evidence>
<accession>A0A1M4WG97</accession>
<evidence type="ECO:0000256" key="2">
    <source>
        <dbReference type="ARBA" id="ARBA00022679"/>
    </source>
</evidence>
<dbReference type="PANTHER" id="PTHR11103:SF18">
    <property type="entry name" value="SLR1189 PROTEIN"/>
    <property type="match status" value="1"/>
</dbReference>
<dbReference type="Pfam" id="PF02574">
    <property type="entry name" value="S-methyl_trans"/>
    <property type="match status" value="1"/>
</dbReference>
<dbReference type="GO" id="GO:0009086">
    <property type="term" value="P:methionine biosynthetic process"/>
    <property type="evidence" value="ECO:0007669"/>
    <property type="project" value="InterPro"/>
</dbReference>
<dbReference type="Gene3D" id="3.20.20.330">
    <property type="entry name" value="Homocysteine-binding-like domain"/>
    <property type="match status" value="1"/>
</dbReference>
<keyword evidence="3 4" id="KW-0479">Metal-binding</keyword>
<dbReference type="SUPFAM" id="SSF82282">
    <property type="entry name" value="Homocysteine S-methyltransferase"/>
    <property type="match status" value="1"/>
</dbReference>
<keyword evidence="7" id="KW-1185">Reference proteome</keyword>
<feature type="binding site" evidence="3 4">
    <location>
        <position position="192"/>
    </location>
    <ligand>
        <name>Zn(2+)</name>
        <dbReference type="ChEBI" id="CHEBI:29105"/>
    </ligand>
</feature>
<dbReference type="Proteomes" id="UP000184035">
    <property type="component" value="Unassembled WGS sequence"/>
</dbReference>
<protein>
    <submittedName>
        <fullName evidence="6">Homocysteine S-methyltransferase</fullName>
    </submittedName>
</protein>
<gene>
    <name evidence="6" type="ORF">SAMN05443638_11221</name>
</gene>
<feature type="binding site" evidence="4">
    <location>
        <position position="257"/>
    </location>
    <ligand>
        <name>Zn(2+)</name>
        <dbReference type="ChEBI" id="CHEBI:29105"/>
    </ligand>
</feature>
<dbReference type="STRING" id="1533.SAMN05443638_11221"/>
<organism evidence="6 7">
    <name type="scientific">Clostridium fallax</name>
    <dbReference type="NCBI Taxonomy" id="1533"/>
    <lineage>
        <taxon>Bacteria</taxon>
        <taxon>Bacillati</taxon>
        <taxon>Bacillota</taxon>
        <taxon>Clostridia</taxon>
        <taxon>Eubacteriales</taxon>
        <taxon>Clostridiaceae</taxon>
        <taxon>Clostridium</taxon>
    </lineage>
</organism>
<reference evidence="6 7" key="1">
    <citation type="submission" date="2016-11" db="EMBL/GenBank/DDBJ databases">
        <authorList>
            <person name="Jaros S."/>
            <person name="Januszkiewicz K."/>
            <person name="Wedrychowicz H."/>
        </authorList>
    </citation>
    <scope>NUCLEOTIDE SEQUENCE [LARGE SCALE GENOMIC DNA]</scope>
    <source>
        <strain evidence="6 7">DSM 2631</strain>
    </source>
</reference>
<dbReference type="InterPro" id="IPR003726">
    <property type="entry name" value="HCY_dom"/>
</dbReference>
<keyword evidence="3 4" id="KW-0862">Zinc</keyword>
<evidence type="ECO:0000313" key="7">
    <source>
        <dbReference type="Proteomes" id="UP000184035"/>
    </source>
</evidence>
<dbReference type="RefSeq" id="WP_072895670.1">
    <property type="nucleotide sequence ID" value="NZ_FQVM01000012.1"/>
</dbReference>
<dbReference type="AlphaFoldDB" id="A0A1M4WG97"/>
<evidence type="ECO:0000256" key="4">
    <source>
        <dbReference type="PROSITE-ProRule" id="PRU00333"/>
    </source>
</evidence>
<dbReference type="GO" id="GO:0032259">
    <property type="term" value="P:methylation"/>
    <property type="evidence" value="ECO:0007669"/>
    <property type="project" value="UniProtKB-KW"/>
</dbReference>
<evidence type="ECO:0000256" key="1">
    <source>
        <dbReference type="ARBA" id="ARBA00022603"/>
    </source>
</evidence>
<dbReference type="PANTHER" id="PTHR11103">
    <property type="entry name" value="SLR1189 PROTEIN"/>
    <property type="match status" value="1"/>
</dbReference>
<dbReference type="PROSITE" id="PS50970">
    <property type="entry name" value="HCY"/>
    <property type="match status" value="1"/>
</dbReference>
<feature type="binding site" evidence="4">
    <location>
        <position position="258"/>
    </location>
    <ligand>
        <name>Zn(2+)</name>
        <dbReference type="ChEBI" id="CHEBI:29105"/>
    </ligand>
</feature>